<gene>
    <name evidence="4" type="primary">Cnig_chr_IV.g12784</name>
    <name evidence="4" type="ORF">B9Z55_012784</name>
</gene>
<dbReference type="Proteomes" id="UP000230233">
    <property type="component" value="Chromosome IV"/>
</dbReference>
<feature type="region of interest" description="Disordered" evidence="2">
    <location>
        <begin position="74"/>
        <end position="119"/>
    </location>
</feature>
<sequence>MNEKIMKCHLCDGYSTDNRSNLIRHLKDVHKCSAEDVFELREEIKKKKAERATGGDLLKCAECGQTFAVKKSLSSHISRKHRKKPENPAEISLFPDQSDSGSAPKADPELPEDMDDEEQDARVTEWYRCSNPRCHLAVHFLCASGHCVACQSSFEPHPDEDSEPSFNLDSSDDDMPGPSTSTKP</sequence>
<dbReference type="OrthoDB" id="10633610at2759"/>
<name>A0A2G5TYV3_9PELO</name>
<accession>A0A2G5TYV3</accession>
<keyword evidence="1" id="KW-0862">Zinc</keyword>
<feature type="compositionally biased region" description="Acidic residues" evidence="2">
    <location>
        <begin position="109"/>
        <end position="119"/>
    </location>
</feature>
<evidence type="ECO:0000313" key="5">
    <source>
        <dbReference type="Proteomes" id="UP000230233"/>
    </source>
</evidence>
<dbReference type="AlphaFoldDB" id="A0A2G5TYV3"/>
<dbReference type="Gene3D" id="3.30.160.60">
    <property type="entry name" value="Classic Zinc Finger"/>
    <property type="match status" value="1"/>
</dbReference>
<dbReference type="EMBL" id="PDUG01000004">
    <property type="protein sequence ID" value="PIC32464.1"/>
    <property type="molecule type" value="Genomic_DNA"/>
</dbReference>
<dbReference type="PROSITE" id="PS00028">
    <property type="entry name" value="ZINC_FINGER_C2H2_1"/>
    <property type="match status" value="1"/>
</dbReference>
<keyword evidence="5" id="KW-1185">Reference proteome</keyword>
<dbReference type="GO" id="GO:0008270">
    <property type="term" value="F:zinc ion binding"/>
    <property type="evidence" value="ECO:0007669"/>
    <property type="project" value="UniProtKB-KW"/>
</dbReference>
<evidence type="ECO:0000259" key="3">
    <source>
        <dbReference type="PROSITE" id="PS50157"/>
    </source>
</evidence>
<dbReference type="SMART" id="SM00355">
    <property type="entry name" value="ZnF_C2H2"/>
    <property type="match status" value="2"/>
</dbReference>
<proteinExistence type="predicted"/>
<reference evidence="5" key="1">
    <citation type="submission" date="2017-10" db="EMBL/GenBank/DDBJ databases">
        <title>Rapid genome shrinkage in a self-fertile nematode reveals novel sperm competition proteins.</title>
        <authorList>
            <person name="Yin D."/>
            <person name="Schwarz E.M."/>
            <person name="Thomas C.G."/>
            <person name="Felde R.L."/>
            <person name="Korf I.F."/>
            <person name="Cutter A.D."/>
            <person name="Schartner C.M."/>
            <person name="Ralston E.J."/>
            <person name="Meyer B.J."/>
            <person name="Haag E.S."/>
        </authorList>
    </citation>
    <scope>NUCLEOTIDE SEQUENCE [LARGE SCALE GENOMIC DNA]</scope>
    <source>
        <strain evidence="5">JU1422</strain>
    </source>
</reference>
<evidence type="ECO:0000256" key="2">
    <source>
        <dbReference type="SAM" id="MobiDB-lite"/>
    </source>
</evidence>
<keyword evidence="1" id="KW-0479">Metal-binding</keyword>
<evidence type="ECO:0000256" key="1">
    <source>
        <dbReference type="PROSITE-ProRule" id="PRU00042"/>
    </source>
</evidence>
<organism evidence="4 5">
    <name type="scientific">Caenorhabditis nigoni</name>
    <dbReference type="NCBI Taxonomy" id="1611254"/>
    <lineage>
        <taxon>Eukaryota</taxon>
        <taxon>Metazoa</taxon>
        <taxon>Ecdysozoa</taxon>
        <taxon>Nematoda</taxon>
        <taxon>Chromadorea</taxon>
        <taxon>Rhabditida</taxon>
        <taxon>Rhabditina</taxon>
        <taxon>Rhabditomorpha</taxon>
        <taxon>Rhabditoidea</taxon>
        <taxon>Rhabditidae</taxon>
        <taxon>Peloderinae</taxon>
        <taxon>Caenorhabditis</taxon>
    </lineage>
</organism>
<dbReference type="InterPro" id="IPR013087">
    <property type="entry name" value="Znf_C2H2_type"/>
</dbReference>
<comment type="caution">
    <text evidence="4">The sequence shown here is derived from an EMBL/GenBank/DDBJ whole genome shotgun (WGS) entry which is preliminary data.</text>
</comment>
<dbReference type="PROSITE" id="PS50157">
    <property type="entry name" value="ZINC_FINGER_C2H2_2"/>
    <property type="match status" value="1"/>
</dbReference>
<feature type="region of interest" description="Disordered" evidence="2">
    <location>
        <begin position="153"/>
        <end position="184"/>
    </location>
</feature>
<keyword evidence="1" id="KW-0863">Zinc-finger</keyword>
<evidence type="ECO:0000313" key="4">
    <source>
        <dbReference type="EMBL" id="PIC32464.1"/>
    </source>
</evidence>
<protein>
    <recommendedName>
        <fullName evidence="3">C2H2-type domain-containing protein</fullName>
    </recommendedName>
</protein>
<feature type="domain" description="C2H2-type" evidence="3">
    <location>
        <begin position="58"/>
        <end position="86"/>
    </location>
</feature>